<keyword evidence="1" id="KW-0812">Transmembrane</keyword>
<dbReference type="Pfam" id="PF12158">
    <property type="entry name" value="DUF3592"/>
    <property type="match status" value="1"/>
</dbReference>
<accession>A0A517SZS6</accession>
<dbReference type="OrthoDB" id="288905at2"/>
<evidence type="ECO:0000259" key="2">
    <source>
        <dbReference type="Pfam" id="PF12158"/>
    </source>
</evidence>
<feature type="domain" description="DUF3592" evidence="2">
    <location>
        <begin position="65"/>
        <end position="153"/>
    </location>
</feature>
<dbReference type="Proteomes" id="UP000315003">
    <property type="component" value="Chromosome"/>
</dbReference>
<reference evidence="3 4" key="1">
    <citation type="submission" date="2019-02" db="EMBL/GenBank/DDBJ databases">
        <title>Deep-cultivation of Planctomycetes and their phenomic and genomic characterization uncovers novel biology.</title>
        <authorList>
            <person name="Wiegand S."/>
            <person name="Jogler M."/>
            <person name="Boedeker C."/>
            <person name="Pinto D."/>
            <person name="Vollmers J."/>
            <person name="Rivas-Marin E."/>
            <person name="Kohn T."/>
            <person name="Peeters S.H."/>
            <person name="Heuer A."/>
            <person name="Rast P."/>
            <person name="Oberbeckmann S."/>
            <person name="Bunk B."/>
            <person name="Jeske O."/>
            <person name="Meyerdierks A."/>
            <person name="Storesund J.E."/>
            <person name="Kallscheuer N."/>
            <person name="Luecker S."/>
            <person name="Lage O.M."/>
            <person name="Pohl T."/>
            <person name="Merkel B.J."/>
            <person name="Hornburger P."/>
            <person name="Mueller R.-W."/>
            <person name="Bruemmer F."/>
            <person name="Labrenz M."/>
            <person name="Spormann A.M."/>
            <person name="Op den Camp H."/>
            <person name="Overmann J."/>
            <person name="Amann R."/>
            <person name="Jetten M.S.M."/>
            <person name="Mascher T."/>
            <person name="Medema M.H."/>
            <person name="Devos D.P."/>
            <person name="Kaster A.-K."/>
            <person name="Ovreas L."/>
            <person name="Rohde M."/>
            <person name="Galperin M.Y."/>
            <person name="Jogler C."/>
        </authorList>
    </citation>
    <scope>NUCLEOTIDE SEQUENCE [LARGE SCALE GENOMIC DNA]</scope>
    <source>
        <strain evidence="3 4">SV_7m_r</strain>
    </source>
</reference>
<sequence length="197" mass="21323">MPANDEVESNAGEELPTTAVFIAKAVMLMFGRLMPLIFFVVGVVVLWSGVNNYQRGNASESWPTVQGTVLDATIRDVRSSNSNGPSRTSYAVHVDYEYEVDGTVHEGDQVRFGAMMHNERSGALAEQKKYATDSPVSVHYNPEDASEAVLVAGYGDGVWVAIGLGVVFTVVGMVLAFVVPRLLRGLGRRIMDLPDAD</sequence>
<evidence type="ECO:0000256" key="1">
    <source>
        <dbReference type="SAM" id="Phobius"/>
    </source>
</evidence>
<dbReference type="InterPro" id="IPR021994">
    <property type="entry name" value="DUF3592"/>
</dbReference>
<gene>
    <name evidence="3" type="ORF">SV7mr_41890</name>
</gene>
<proteinExistence type="predicted"/>
<evidence type="ECO:0000313" key="3">
    <source>
        <dbReference type="EMBL" id="QDT61650.1"/>
    </source>
</evidence>
<name>A0A517SZS6_9BACT</name>
<feature type="transmembrane region" description="Helical" evidence="1">
    <location>
        <begin position="158"/>
        <end position="179"/>
    </location>
</feature>
<feature type="transmembrane region" description="Helical" evidence="1">
    <location>
        <begin position="33"/>
        <end position="50"/>
    </location>
</feature>
<organism evidence="3 4">
    <name type="scientific">Stieleria bergensis</name>
    <dbReference type="NCBI Taxonomy" id="2528025"/>
    <lineage>
        <taxon>Bacteria</taxon>
        <taxon>Pseudomonadati</taxon>
        <taxon>Planctomycetota</taxon>
        <taxon>Planctomycetia</taxon>
        <taxon>Pirellulales</taxon>
        <taxon>Pirellulaceae</taxon>
        <taxon>Stieleria</taxon>
    </lineage>
</organism>
<dbReference type="RefSeq" id="WP_145275852.1">
    <property type="nucleotide sequence ID" value="NZ_CP036272.1"/>
</dbReference>
<keyword evidence="4" id="KW-1185">Reference proteome</keyword>
<keyword evidence="1" id="KW-1133">Transmembrane helix</keyword>
<dbReference type="AlphaFoldDB" id="A0A517SZS6"/>
<dbReference type="EMBL" id="CP036272">
    <property type="protein sequence ID" value="QDT61650.1"/>
    <property type="molecule type" value="Genomic_DNA"/>
</dbReference>
<evidence type="ECO:0000313" key="4">
    <source>
        <dbReference type="Proteomes" id="UP000315003"/>
    </source>
</evidence>
<protein>
    <recommendedName>
        <fullName evidence="2">DUF3592 domain-containing protein</fullName>
    </recommendedName>
</protein>
<keyword evidence="1" id="KW-0472">Membrane</keyword>